<feature type="domain" description="Glycosyltransferase subfamily 4-like N-terminal" evidence="2">
    <location>
        <begin position="16"/>
        <end position="126"/>
    </location>
</feature>
<reference evidence="3 4" key="1">
    <citation type="submission" date="2019-04" db="EMBL/GenBank/DDBJ databases">
        <title>Pedobacter sp. AR-2-6 sp. nov., isolated from Arctic soil.</title>
        <authorList>
            <person name="Dahal R.H."/>
            <person name="Kim D.-U."/>
        </authorList>
    </citation>
    <scope>NUCLEOTIDE SEQUENCE [LARGE SCALE GENOMIC DNA]</scope>
    <source>
        <strain evidence="3 4">AR-2-6</strain>
    </source>
</reference>
<keyword evidence="3" id="KW-0808">Transferase</keyword>
<name>A0A4U1BYI8_9SPHI</name>
<dbReference type="Pfam" id="PF00534">
    <property type="entry name" value="Glycos_transf_1"/>
    <property type="match status" value="1"/>
</dbReference>
<accession>A0A4U1BYI8</accession>
<sequence length="381" mass="43545">MKIALVSAYFYPYSNGGTEKYVLNLAKKLIIEGNIVKVITAFKSVQDEFYFQDLEVIVLPDETSTDRGIITGCTNPSNLIFFKSILEKENFDLIHFHTLTPAFNIFHLEEVHKNGIKIHFTAHVPAITCIHGDLMQFGETACHGKIDNNLCKACYLNKKGVPRQLCKLVSKSVDIVGWPKSIFNVVTQKQRDLQKLNKLCDKLYLFTNWQEKIFLSNGFDSAKIKITTQLIGEVLVPQKKVNRKTKTIAFIGRISREKGLHILINSFILSHRKDLNLLIIGIENDAEYLTTIQKMSLSHQNILWKFNLSNEEVSKYYKDIDVLIIPSIWYETGPYVLYEAIENGVSVIANNLGDMSIWRDKGFQVEVYNSSSELVNLLEKI</sequence>
<dbReference type="GO" id="GO:0016757">
    <property type="term" value="F:glycosyltransferase activity"/>
    <property type="evidence" value="ECO:0007669"/>
    <property type="project" value="InterPro"/>
</dbReference>
<evidence type="ECO:0000313" key="4">
    <source>
        <dbReference type="Proteomes" id="UP000310477"/>
    </source>
</evidence>
<dbReference type="Pfam" id="PF13439">
    <property type="entry name" value="Glyco_transf_4"/>
    <property type="match status" value="1"/>
</dbReference>
<comment type="caution">
    <text evidence="3">The sequence shown here is derived from an EMBL/GenBank/DDBJ whole genome shotgun (WGS) entry which is preliminary data.</text>
</comment>
<evidence type="ECO:0000259" key="2">
    <source>
        <dbReference type="Pfam" id="PF13439"/>
    </source>
</evidence>
<keyword evidence="4" id="KW-1185">Reference proteome</keyword>
<dbReference type="InterPro" id="IPR028098">
    <property type="entry name" value="Glyco_trans_4-like_N"/>
</dbReference>
<feature type="domain" description="Glycosyl transferase family 1" evidence="1">
    <location>
        <begin position="238"/>
        <end position="353"/>
    </location>
</feature>
<dbReference type="Gene3D" id="3.40.50.2000">
    <property type="entry name" value="Glycogen Phosphorylase B"/>
    <property type="match status" value="2"/>
</dbReference>
<organism evidence="3 4">
    <name type="scientific">Pedobacter cryotolerans</name>
    <dbReference type="NCBI Taxonomy" id="2571270"/>
    <lineage>
        <taxon>Bacteria</taxon>
        <taxon>Pseudomonadati</taxon>
        <taxon>Bacteroidota</taxon>
        <taxon>Sphingobacteriia</taxon>
        <taxon>Sphingobacteriales</taxon>
        <taxon>Sphingobacteriaceae</taxon>
        <taxon>Pedobacter</taxon>
    </lineage>
</organism>
<protein>
    <submittedName>
        <fullName evidence="3">Glycosyltransferase</fullName>
    </submittedName>
</protein>
<dbReference type="Proteomes" id="UP000310477">
    <property type="component" value="Unassembled WGS sequence"/>
</dbReference>
<dbReference type="PANTHER" id="PTHR12526">
    <property type="entry name" value="GLYCOSYLTRANSFERASE"/>
    <property type="match status" value="1"/>
</dbReference>
<dbReference type="PANTHER" id="PTHR12526:SF630">
    <property type="entry name" value="GLYCOSYLTRANSFERASE"/>
    <property type="match status" value="1"/>
</dbReference>
<gene>
    <name evidence="3" type="ORF">FA045_14710</name>
</gene>
<dbReference type="RefSeq" id="WP_136877834.1">
    <property type="nucleotide sequence ID" value="NZ_SWBO01000009.1"/>
</dbReference>
<evidence type="ECO:0000313" key="3">
    <source>
        <dbReference type="EMBL" id="TKB98229.1"/>
    </source>
</evidence>
<dbReference type="AlphaFoldDB" id="A0A4U1BYI8"/>
<evidence type="ECO:0000259" key="1">
    <source>
        <dbReference type="Pfam" id="PF00534"/>
    </source>
</evidence>
<dbReference type="EMBL" id="SWBO01000009">
    <property type="protein sequence ID" value="TKB98229.1"/>
    <property type="molecule type" value="Genomic_DNA"/>
</dbReference>
<dbReference type="OrthoDB" id="9787111at2"/>
<dbReference type="InterPro" id="IPR001296">
    <property type="entry name" value="Glyco_trans_1"/>
</dbReference>
<dbReference type="SUPFAM" id="SSF53756">
    <property type="entry name" value="UDP-Glycosyltransferase/glycogen phosphorylase"/>
    <property type="match status" value="1"/>
</dbReference>
<proteinExistence type="predicted"/>